<dbReference type="AlphaFoldDB" id="A0A1G8IDC0"/>
<dbReference type="PRINTS" id="PR00359">
    <property type="entry name" value="BP450"/>
</dbReference>
<evidence type="ECO:0000256" key="2">
    <source>
        <dbReference type="ARBA" id="ARBA00022617"/>
    </source>
</evidence>
<keyword evidence="5 7" id="KW-0408">Iron</keyword>
<evidence type="ECO:0000256" key="1">
    <source>
        <dbReference type="ARBA" id="ARBA00010617"/>
    </source>
</evidence>
<evidence type="ECO:0000256" key="5">
    <source>
        <dbReference type="ARBA" id="ARBA00023004"/>
    </source>
</evidence>
<feature type="compositionally biased region" description="Polar residues" evidence="8">
    <location>
        <begin position="1"/>
        <end position="11"/>
    </location>
</feature>
<feature type="region of interest" description="Disordered" evidence="8">
    <location>
        <begin position="1"/>
        <end position="23"/>
    </location>
</feature>
<reference evidence="9 10" key="1">
    <citation type="submission" date="2016-10" db="EMBL/GenBank/DDBJ databases">
        <authorList>
            <person name="de Groot N.N."/>
        </authorList>
    </citation>
    <scope>NUCLEOTIDE SEQUENCE [LARGE SCALE GENOMIC DNA]</scope>
    <source>
        <strain evidence="9 10">CGMCC 4.6533</strain>
    </source>
</reference>
<evidence type="ECO:0000256" key="7">
    <source>
        <dbReference type="RuleBase" id="RU000461"/>
    </source>
</evidence>
<dbReference type="GO" id="GO:0016705">
    <property type="term" value="F:oxidoreductase activity, acting on paired donors, with incorporation or reduction of molecular oxygen"/>
    <property type="evidence" value="ECO:0007669"/>
    <property type="project" value="InterPro"/>
</dbReference>
<comment type="similarity">
    <text evidence="1 7">Belongs to the cytochrome P450 family.</text>
</comment>
<dbReference type="Pfam" id="PF00067">
    <property type="entry name" value="p450"/>
    <property type="match status" value="1"/>
</dbReference>
<name>A0A1G8IDC0_9ACTN</name>
<keyword evidence="4 7" id="KW-0560">Oxidoreductase</keyword>
<dbReference type="FunFam" id="1.10.630.10:FF:000018">
    <property type="entry name" value="Cytochrome P450 monooxygenase"/>
    <property type="match status" value="1"/>
</dbReference>
<dbReference type="InterPro" id="IPR001128">
    <property type="entry name" value="Cyt_P450"/>
</dbReference>
<proteinExistence type="inferred from homology"/>
<dbReference type="GO" id="GO:0005506">
    <property type="term" value="F:iron ion binding"/>
    <property type="evidence" value="ECO:0007669"/>
    <property type="project" value="InterPro"/>
</dbReference>
<keyword evidence="10" id="KW-1185">Reference proteome</keyword>
<dbReference type="GO" id="GO:0004497">
    <property type="term" value="F:monooxygenase activity"/>
    <property type="evidence" value="ECO:0007669"/>
    <property type="project" value="UniProtKB-KW"/>
</dbReference>
<dbReference type="PANTHER" id="PTHR46696:SF1">
    <property type="entry name" value="CYTOCHROME P450 YJIB-RELATED"/>
    <property type="match status" value="1"/>
</dbReference>
<evidence type="ECO:0000256" key="6">
    <source>
        <dbReference type="ARBA" id="ARBA00023033"/>
    </source>
</evidence>
<dbReference type="STRING" id="633440.SAMN05421869_104452"/>
<evidence type="ECO:0000313" key="9">
    <source>
        <dbReference type="EMBL" id="SDI16797.1"/>
    </source>
</evidence>
<sequence>MTITAGTSPAKDSSDLPGYPLARECPYRPSSGMAGLRAGGPITKVRLYDGRTAWLVTGPEEARLLLADKRMSSLAHYPNYPVLDERHLHMRATREMAREEEGGFAGALFGVDPPEHTRQRRMLLPHFTTRRVAAHRAEIQRIVDGRLDVLLQQGPPADLLFDFAVPVPMMVICAFLGVPYEDRGRFEGPARDLFDTERAGQAMEELNGYLERLIESKSGEPGDGLLDDLIAGPVRAGELSLEELVQFASAILIAGTVTSTSTIALGTLALLSTPGQYAALSQDPELVPGAVEEILRHVSLVESLSRVATDDVEVGGTLIKAGDGILVSFSGANLDPSVTSHPGELDITRPPANHLAFSYGIHHCMGHNLARLELGIAFRTLVERIPTLAPVVPPSQIPWYFDFTVPRLLSFPVTW</sequence>
<dbReference type="PANTHER" id="PTHR46696">
    <property type="entry name" value="P450, PUTATIVE (EUROFUNG)-RELATED"/>
    <property type="match status" value="1"/>
</dbReference>
<dbReference type="CDD" id="cd11030">
    <property type="entry name" value="CYP105-like"/>
    <property type="match status" value="1"/>
</dbReference>
<dbReference type="OrthoDB" id="4133219at2"/>
<dbReference type="Proteomes" id="UP000199202">
    <property type="component" value="Unassembled WGS sequence"/>
</dbReference>
<protein>
    <submittedName>
        <fullName evidence="9">Pentalenic acid synthase</fullName>
    </submittedName>
</protein>
<keyword evidence="6 7" id="KW-0503">Monooxygenase</keyword>
<evidence type="ECO:0000256" key="8">
    <source>
        <dbReference type="SAM" id="MobiDB-lite"/>
    </source>
</evidence>
<dbReference type="InterPro" id="IPR017972">
    <property type="entry name" value="Cyt_P450_CS"/>
</dbReference>
<evidence type="ECO:0000256" key="4">
    <source>
        <dbReference type="ARBA" id="ARBA00023002"/>
    </source>
</evidence>
<dbReference type="PRINTS" id="PR00385">
    <property type="entry name" value="P450"/>
</dbReference>
<gene>
    <name evidence="9" type="ORF">SAMN05421869_104452</name>
</gene>
<evidence type="ECO:0000256" key="3">
    <source>
        <dbReference type="ARBA" id="ARBA00022723"/>
    </source>
</evidence>
<keyword evidence="3 7" id="KW-0479">Metal-binding</keyword>
<organism evidence="9 10">
    <name type="scientific">Nonomuraea jiangxiensis</name>
    <dbReference type="NCBI Taxonomy" id="633440"/>
    <lineage>
        <taxon>Bacteria</taxon>
        <taxon>Bacillati</taxon>
        <taxon>Actinomycetota</taxon>
        <taxon>Actinomycetes</taxon>
        <taxon>Streptosporangiales</taxon>
        <taxon>Streptosporangiaceae</taxon>
        <taxon>Nonomuraea</taxon>
    </lineage>
</organism>
<dbReference type="InterPro" id="IPR036396">
    <property type="entry name" value="Cyt_P450_sf"/>
</dbReference>
<evidence type="ECO:0000313" key="10">
    <source>
        <dbReference type="Proteomes" id="UP000199202"/>
    </source>
</evidence>
<dbReference type="Gene3D" id="1.10.630.10">
    <property type="entry name" value="Cytochrome P450"/>
    <property type="match status" value="1"/>
</dbReference>
<dbReference type="GO" id="GO:0020037">
    <property type="term" value="F:heme binding"/>
    <property type="evidence" value="ECO:0007669"/>
    <property type="project" value="InterPro"/>
</dbReference>
<dbReference type="EMBL" id="FNDJ01000004">
    <property type="protein sequence ID" value="SDI16797.1"/>
    <property type="molecule type" value="Genomic_DNA"/>
</dbReference>
<keyword evidence="2 7" id="KW-0349">Heme</keyword>
<dbReference type="InterPro" id="IPR002397">
    <property type="entry name" value="Cyt_P450_B"/>
</dbReference>
<dbReference type="PROSITE" id="PS00086">
    <property type="entry name" value="CYTOCHROME_P450"/>
    <property type="match status" value="1"/>
</dbReference>
<accession>A0A1G8IDC0</accession>
<dbReference type="SUPFAM" id="SSF48264">
    <property type="entry name" value="Cytochrome P450"/>
    <property type="match status" value="1"/>
</dbReference>
<dbReference type="RefSeq" id="WP_090930908.1">
    <property type="nucleotide sequence ID" value="NZ_FNDJ01000004.1"/>
</dbReference>